<evidence type="ECO:0000256" key="2">
    <source>
        <dbReference type="ARBA" id="ARBA00007394"/>
    </source>
</evidence>
<name>I3KS29_ORENI</name>
<dbReference type="PROSITE" id="PS00290">
    <property type="entry name" value="IG_MHC"/>
    <property type="match status" value="1"/>
</dbReference>
<keyword evidence="6 13" id="KW-1133">Transmembrane helix</keyword>
<dbReference type="GO" id="GO:0002504">
    <property type="term" value="P:antigen processing and presentation of peptide or polysaccharide antigen via MHC class II"/>
    <property type="evidence" value="ECO:0007669"/>
    <property type="project" value="UniProtKB-KW"/>
</dbReference>
<dbReference type="InterPro" id="IPR001003">
    <property type="entry name" value="MHC_II_a_N"/>
</dbReference>
<dbReference type="SUPFAM" id="SSF54452">
    <property type="entry name" value="MHC antigen-recognition domain"/>
    <property type="match status" value="1"/>
</dbReference>
<dbReference type="Pfam" id="PF07654">
    <property type="entry name" value="C1-set"/>
    <property type="match status" value="1"/>
</dbReference>
<dbReference type="SUPFAM" id="SSF48726">
    <property type="entry name" value="Immunoglobulin"/>
    <property type="match status" value="1"/>
</dbReference>
<dbReference type="InParanoid" id="I3KS29"/>
<dbReference type="Gene3D" id="3.10.320.10">
    <property type="entry name" value="Class II Histocompatibility Antigen, M Beta Chain, Chain B, domain 1"/>
    <property type="match status" value="1"/>
</dbReference>
<evidence type="ECO:0000256" key="4">
    <source>
        <dbReference type="ARBA" id="ARBA00022729"/>
    </source>
</evidence>
<keyword evidence="8 13" id="KW-0472">Membrane</keyword>
<evidence type="ECO:0000256" key="10">
    <source>
        <dbReference type="ARBA" id="ARBA00023180"/>
    </source>
</evidence>
<dbReference type="InterPro" id="IPR014745">
    <property type="entry name" value="MHC_II_a/b_N"/>
</dbReference>
<sequence length="268" mass="29115">MTSCGPCSVIGCCVCLSSQRFRECESQELLLLMKMKVWVLLLVLSSVICVSADGLYEMNSVSGCSDTDGEDVLILDDEVVWYADFNKQKGVDSLPAFADHPSFEGKYEEAVANQLICRQNLKMARTAMKDFPKRHEAPSSVAIYTTLNVEIGVQNTLICHVTGFYPAPVNVTWNKNTKKVVEGTSITVPLSNKDGTFTQTSKLDFVPKGGDVYACIVEHVALTQPLTKVYAVDNAEPILGPAIFCGVGLTVGVLGVAAGIYLFIRGRK</sequence>
<keyword evidence="5" id="KW-0391">Immunity</keyword>
<dbReference type="AlphaFoldDB" id="I3KS29"/>
<comment type="similarity">
    <text evidence="2">Belongs to the MHC class II family.</text>
</comment>
<dbReference type="GO" id="GO:0002250">
    <property type="term" value="P:adaptive immune response"/>
    <property type="evidence" value="ECO:0007669"/>
    <property type="project" value="UniProtKB-KW"/>
</dbReference>
<dbReference type="PROSITE" id="PS50835">
    <property type="entry name" value="IG_LIKE"/>
    <property type="match status" value="1"/>
</dbReference>
<keyword evidence="12" id="KW-0393">Immunoglobulin domain</keyword>
<dbReference type="GeneTree" id="ENSGT00940000161847"/>
<dbReference type="InterPro" id="IPR003006">
    <property type="entry name" value="Ig/MHC_CS"/>
</dbReference>
<evidence type="ECO:0000256" key="9">
    <source>
        <dbReference type="ARBA" id="ARBA00023157"/>
    </source>
</evidence>
<evidence type="ECO:0000313" key="15">
    <source>
        <dbReference type="Ensembl" id="ENSONIP00000023925.2"/>
    </source>
</evidence>
<proteinExistence type="inferred from homology"/>
<reference evidence="15" key="2">
    <citation type="submission" date="2025-08" db="UniProtKB">
        <authorList>
            <consortium name="Ensembl"/>
        </authorList>
    </citation>
    <scope>IDENTIFICATION</scope>
</reference>
<dbReference type="InterPro" id="IPR036179">
    <property type="entry name" value="Ig-like_dom_sf"/>
</dbReference>
<organism evidence="15 16">
    <name type="scientific">Oreochromis niloticus</name>
    <name type="common">Nile tilapia</name>
    <name type="synonym">Tilapia nilotica</name>
    <dbReference type="NCBI Taxonomy" id="8128"/>
    <lineage>
        <taxon>Eukaryota</taxon>
        <taxon>Metazoa</taxon>
        <taxon>Chordata</taxon>
        <taxon>Craniata</taxon>
        <taxon>Vertebrata</taxon>
        <taxon>Euteleostomi</taxon>
        <taxon>Actinopterygii</taxon>
        <taxon>Neopterygii</taxon>
        <taxon>Teleostei</taxon>
        <taxon>Neoteleostei</taxon>
        <taxon>Acanthomorphata</taxon>
        <taxon>Ovalentaria</taxon>
        <taxon>Cichlomorphae</taxon>
        <taxon>Cichliformes</taxon>
        <taxon>Cichlidae</taxon>
        <taxon>African cichlids</taxon>
        <taxon>Pseudocrenilabrinae</taxon>
        <taxon>Oreochromini</taxon>
        <taxon>Oreochromis</taxon>
    </lineage>
</organism>
<evidence type="ECO:0000256" key="6">
    <source>
        <dbReference type="ARBA" id="ARBA00022989"/>
    </source>
</evidence>
<accession>I3KS29</accession>
<keyword evidence="4" id="KW-0732">Signal</keyword>
<keyword evidence="10" id="KW-0325">Glycoprotein</keyword>
<dbReference type="InterPro" id="IPR013783">
    <property type="entry name" value="Ig-like_fold"/>
</dbReference>
<evidence type="ECO:0000259" key="14">
    <source>
        <dbReference type="PROSITE" id="PS50835"/>
    </source>
</evidence>
<reference evidence="15" key="3">
    <citation type="submission" date="2025-09" db="UniProtKB">
        <authorList>
            <consortium name="Ensembl"/>
        </authorList>
    </citation>
    <scope>IDENTIFICATION</scope>
</reference>
<reference evidence="16" key="1">
    <citation type="submission" date="2012-01" db="EMBL/GenBank/DDBJ databases">
        <title>The Genome Sequence of Oreochromis niloticus (Nile Tilapia).</title>
        <authorList>
            <consortium name="Broad Institute Genome Assembly Team"/>
            <consortium name="Broad Institute Sequencing Platform"/>
            <person name="Di Palma F."/>
            <person name="Johnson J."/>
            <person name="Lander E.S."/>
            <person name="Lindblad-Toh K."/>
        </authorList>
    </citation>
    <scope>NUCLEOTIDE SEQUENCE [LARGE SCALE GENOMIC DNA]</scope>
</reference>
<dbReference type="InterPro" id="IPR011162">
    <property type="entry name" value="MHC_I/II-like_Ag-recog"/>
</dbReference>
<dbReference type="Ensembl" id="ENSONIT00000023946.2">
    <property type="protein sequence ID" value="ENSONIP00000023925.2"/>
    <property type="gene ID" value="ENSONIG00000019001.2"/>
</dbReference>
<dbReference type="STRING" id="8128.ENSONIP00000023925"/>
<dbReference type="GO" id="GO:0042613">
    <property type="term" value="C:MHC class II protein complex"/>
    <property type="evidence" value="ECO:0007669"/>
    <property type="project" value="UniProtKB-KW"/>
</dbReference>
<keyword evidence="9" id="KW-1015">Disulfide bond</keyword>
<keyword evidence="16" id="KW-1185">Reference proteome</keyword>
<comment type="subcellular location">
    <subcellularLocation>
        <location evidence="1">Membrane</location>
        <topology evidence="1">Single-pass type I membrane protein</topology>
    </subcellularLocation>
</comment>
<evidence type="ECO:0000256" key="11">
    <source>
        <dbReference type="ARBA" id="ARBA00023182"/>
    </source>
</evidence>
<dbReference type="FunCoup" id="I3KS29">
    <property type="interactions" value="1519"/>
</dbReference>
<dbReference type="InterPro" id="IPR007110">
    <property type="entry name" value="Ig-like_dom"/>
</dbReference>
<evidence type="ECO:0000256" key="1">
    <source>
        <dbReference type="ARBA" id="ARBA00004479"/>
    </source>
</evidence>
<protein>
    <recommendedName>
        <fullName evidence="14">Ig-like domain-containing protein</fullName>
    </recommendedName>
</protein>
<keyword evidence="11" id="KW-0491">MHC II</keyword>
<dbReference type="SMART" id="SM00920">
    <property type="entry name" value="MHC_II_alpha"/>
    <property type="match status" value="1"/>
</dbReference>
<evidence type="ECO:0000256" key="7">
    <source>
        <dbReference type="ARBA" id="ARBA00023130"/>
    </source>
</evidence>
<evidence type="ECO:0000256" key="5">
    <source>
        <dbReference type="ARBA" id="ARBA00022859"/>
    </source>
</evidence>
<dbReference type="Gene3D" id="2.60.40.10">
    <property type="entry name" value="Immunoglobulins"/>
    <property type="match status" value="1"/>
</dbReference>
<feature type="transmembrane region" description="Helical" evidence="13">
    <location>
        <begin position="238"/>
        <end position="264"/>
    </location>
</feature>
<evidence type="ECO:0000256" key="3">
    <source>
        <dbReference type="ARBA" id="ARBA00022692"/>
    </source>
</evidence>
<dbReference type="OMA" id="VYICTVE"/>
<dbReference type="Pfam" id="PF00993">
    <property type="entry name" value="MHC_II_alpha"/>
    <property type="match status" value="1"/>
</dbReference>
<keyword evidence="3 13" id="KW-0812">Transmembrane</keyword>
<dbReference type="InterPro" id="IPR050160">
    <property type="entry name" value="MHC/Immunoglobulin"/>
</dbReference>
<feature type="domain" description="Ig-like" evidence="14">
    <location>
        <begin position="138"/>
        <end position="227"/>
    </location>
</feature>
<gene>
    <name evidence="15" type="primary">LOC100692508</name>
</gene>
<evidence type="ECO:0000256" key="8">
    <source>
        <dbReference type="ARBA" id="ARBA00023136"/>
    </source>
</evidence>
<dbReference type="HOGENOM" id="CLU_069380_3_0_1"/>
<dbReference type="InterPro" id="IPR003597">
    <property type="entry name" value="Ig_C1-set"/>
</dbReference>
<keyword evidence="7" id="KW-1064">Adaptive immunity</keyword>
<dbReference type="SMART" id="SM00407">
    <property type="entry name" value="IGc1"/>
    <property type="match status" value="1"/>
</dbReference>
<evidence type="ECO:0000256" key="13">
    <source>
        <dbReference type="SAM" id="Phobius"/>
    </source>
</evidence>
<dbReference type="PANTHER" id="PTHR19944">
    <property type="entry name" value="MHC CLASS II-RELATED"/>
    <property type="match status" value="1"/>
</dbReference>
<evidence type="ECO:0000313" key="16">
    <source>
        <dbReference type="Proteomes" id="UP000005207"/>
    </source>
</evidence>
<dbReference type="Proteomes" id="UP000005207">
    <property type="component" value="Linkage group LG3"/>
</dbReference>
<dbReference type="PANTHER" id="PTHR19944:SF86">
    <property type="entry name" value="HLA CLASS II HISTOCOMPATIBILITY ANTIGEN, DR ALPHA CHAIN"/>
    <property type="match status" value="1"/>
</dbReference>
<evidence type="ECO:0000256" key="12">
    <source>
        <dbReference type="ARBA" id="ARBA00023319"/>
    </source>
</evidence>